<protein>
    <submittedName>
        <fullName evidence="2">Uncharacterized protein</fullName>
    </submittedName>
</protein>
<evidence type="ECO:0000313" key="2">
    <source>
        <dbReference type="EnsemblPlants" id="Solyc03g119225.1.1"/>
    </source>
</evidence>
<dbReference type="InParanoid" id="A0A3Q7FSX4"/>
<reference evidence="2" key="1">
    <citation type="journal article" date="2012" name="Nature">
        <title>The tomato genome sequence provides insights into fleshy fruit evolution.</title>
        <authorList>
            <consortium name="Tomato Genome Consortium"/>
        </authorList>
    </citation>
    <scope>NUCLEOTIDE SEQUENCE [LARGE SCALE GENOMIC DNA]</scope>
    <source>
        <strain evidence="2">cv. Heinz 1706</strain>
    </source>
</reference>
<feature type="region of interest" description="Disordered" evidence="1">
    <location>
        <begin position="71"/>
        <end position="92"/>
    </location>
</feature>
<reference evidence="2" key="2">
    <citation type="submission" date="2019-01" db="UniProtKB">
        <authorList>
            <consortium name="EnsemblPlants"/>
        </authorList>
    </citation>
    <scope>IDENTIFICATION</scope>
    <source>
        <strain evidence="2">cv. Heinz 1706</strain>
    </source>
</reference>
<accession>A0A3Q7FSX4</accession>
<sequence length="92" mass="10326">MIQCITTKEDEEIAKKMILVLWCIQTERPPMCKAIEMLEGNLEAIQFPPKPFISSPSRSEEISPMIPLGKPTKPFIHSSSSSTLDSTEHLVI</sequence>
<dbReference type="AlphaFoldDB" id="A0A3Q7FSX4"/>
<dbReference type="STRING" id="4081.A0A3Q7FSX4"/>
<dbReference type="Proteomes" id="UP000004994">
    <property type="component" value="Chromosome 3"/>
</dbReference>
<dbReference type="Gramene" id="Solyc03g119225.1.1">
    <property type="protein sequence ID" value="Solyc03g119225.1.1"/>
    <property type="gene ID" value="Solyc03g119225.1"/>
</dbReference>
<dbReference type="EnsemblPlants" id="Solyc03g119225.1.1">
    <property type="protein sequence ID" value="Solyc03g119225.1.1"/>
    <property type="gene ID" value="Solyc03g119225.1"/>
</dbReference>
<keyword evidence="3" id="KW-1185">Reference proteome</keyword>
<name>A0A3Q7FSX4_SOLLC</name>
<proteinExistence type="predicted"/>
<evidence type="ECO:0000313" key="3">
    <source>
        <dbReference type="Proteomes" id="UP000004994"/>
    </source>
</evidence>
<evidence type="ECO:0000256" key="1">
    <source>
        <dbReference type="SAM" id="MobiDB-lite"/>
    </source>
</evidence>
<organism evidence="2">
    <name type="scientific">Solanum lycopersicum</name>
    <name type="common">Tomato</name>
    <name type="synonym">Lycopersicon esculentum</name>
    <dbReference type="NCBI Taxonomy" id="4081"/>
    <lineage>
        <taxon>Eukaryota</taxon>
        <taxon>Viridiplantae</taxon>
        <taxon>Streptophyta</taxon>
        <taxon>Embryophyta</taxon>
        <taxon>Tracheophyta</taxon>
        <taxon>Spermatophyta</taxon>
        <taxon>Magnoliopsida</taxon>
        <taxon>eudicotyledons</taxon>
        <taxon>Gunneridae</taxon>
        <taxon>Pentapetalae</taxon>
        <taxon>asterids</taxon>
        <taxon>lamiids</taxon>
        <taxon>Solanales</taxon>
        <taxon>Solanaceae</taxon>
        <taxon>Solanoideae</taxon>
        <taxon>Solaneae</taxon>
        <taxon>Solanum</taxon>
        <taxon>Solanum subgen. Lycopersicon</taxon>
    </lineage>
</organism>